<accession>A0A841HG06</accession>
<comment type="cofactor">
    <cofactor evidence="1 6">
        <name>Zn(2+)</name>
        <dbReference type="ChEBI" id="CHEBI:29105"/>
    </cofactor>
</comment>
<dbReference type="EC" id="1.1.1.1" evidence="8"/>
<dbReference type="InterPro" id="IPR011032">
    <property type="entry name" value="GroES-like_sf"/>
</dbReference>
<dbReference type="Proteomes" id="UP000588068">
    <property type="component" value="Unassembled WGS sequence"/>
</dbReference>
<evidence type="ECO:0000313" key="8">
    <source>
        <dbReference type="EMBL" id="MBB6091379.1"/>
    </source>
</evidence>
<protein>
    <submittedName>
        <fullName evidence="8">S-(Hydroxymethyl)glutathione dehydrogenase/alcohol dehydrogenase</fullName>
        <ecNumber evidence="8">1.1.1.1</ecNumber>
        <ecNumber evidence="8">1.1.1.284</ecNumber>
    </submittedName>
</protein>
<dbReference type="InterPro" id="IPR020843">
    <property type="entry name" value="ER"/>
</dbReference>
<keyword evidence="3 6" id="KW-0862">Zinc</keyword>
<evidence type="ECO:0000256" key="5">
    <source>
        <dbReference type="ARBA" id="ARBA00023027"/>
    </source>
</evidence>
<proteinExistence type="inferred from homology"/>
<dbReference type="GO" id="GO:0004022">
    <property type="term" value="F:alcohol dehydrogenase (NAD+) activity"/>
    <property type="evidence" value="ECO:0007669"/>
    <property type="project" value="UniProtKB-EC"/>
</dbReference>
<gene>
    <name evidence="8" type="ORF">HNQ60_000225</name>
</gene>
<evidence type="ECO:0000256" key="3">
    <source>
        <dbReference type="ARBA" id="ARBA00022833"/>
    </source>
</evidence>
<dbReference type="GO" id="GO:0005829">
    <property type="term" value="C:cytosol"/>
    <property type="evidence" value="ECO:0007669"/>
    <property type="project" value="TreeGrafter"/>
</dbReference>
<evidence type="ECO:0000256" key="4">
    <source>
        <dbReference type="ARBA" id="ARBA00023002"/>
    </source>
</evidence>
<feature type="domain" description="Enoyl reductase (ER)" evidence="7">
    <location>
        <begin position="12"/>
        <end position="362"/>
    </location>
</feature>
<dbReference type="InterPro" id="IPR013149">
    <property type="entry name" value="ADH-like_C"/>
</dbReference>
<dbReference type="SUPFAM" id="SSF51735">
    <property type="entry name" value="NAD(P)-binding Rossmann-fold domains"/>
    <property type="match status" value="1"/>
</dbReference>
<name>A0A841HG06_9GAMM</name>
<dbReference type="PANTHER" id="PTHR43880">
    <property type="entry name" value="ALCOHOL DEHYDROGENASE"/>
    <property type="match status" value="1"/>
</dbReference>
<dbReference type="Pfam" id="PF08240">
    <property type="entry name" value="ADH_N"/>
    <property type="match status" value="1"/>
</dbReference>
<organism evidence="8 9">
    <name type="scientific">Povalibacter uvarum</name>
    <dbReference type="NCBI Taxonomy" id="732238"/>
    <lineage>
        <taxon>Bacteria</taxon>
        <taxon>Pseudomonadati</taxon>
        <taxon>Pseudomonadota</taxon>
        <taxon>Gammaproteobacteria</taxon>
        <taxon>Steroidobacterales</taxon>
        <taxon>Steroidobacteraceae</taxon>
        <taxon>Povalibacter</taxon>
    </lineage>
</organism>
<dbReference type="Gene3D" id="3.90.180.10">
    <property type="entry name" value="Medium-chain alcohol dehydrogenases, catalytic domain"/>
    <property type="match status" value="1"/>
</dbReference>
<dbReference type="InterPro" id="IPR002328">
    <property type="entry name" value="ADH_Zn_CS"/>
</dbReference>
<keyword evidence="9" id="KW-1185">Reference proteome</keyword>
<dbReference type="GO" id="GO:0008270">
    <property type="term" value="F:zinc ion binding"/>
    <property type="evidence" value="ECO:0007669"/>
    <property type="project" value="InterPro"/>
</dbReference>
<reference evidence="8 9" key="1">
    <citation type="submission" date="2020-08" db="EMBL/GenBank/DDBJ databases">
        <title>Genomic Encyclopedia of Type Strains, Phase IV (KMG-IV): sequencing the most valuable type-strain genomes for metagenomic binning, comparative biology and taxonomic classification.</title>
        <authorList>
            <person name="Goeker M."/>
        </authorList>
    </citation>
    <scope>NUCLEOTIDE SEQUENCE [LARGE SCALE GENOMIC DNA]</scope>
    <source>
        <strain evidence="8 9">DSM 26723</strain>
    </source>
</reference>
<keyword evidence="5" id="KW-0520">NAD</keyword>
<dbReference type="InterPro" id="IPR013154">
    <property type="entry name" value="ADH-like_N"/>
</dbReference>
<comment type="caution">
    <text evidence="8">The sequence shown here is derived from an EMBL/GenBank/DDBJ whole genome shotgun (WGS) entry which is preliminary data.</text>
</comment>
<dbReference type="InterPro" id="IPR036291">
    <property type="entry name" value="NAD(P)-bd_dom_sf"/>
</dbReference>
<keyword evidence="2 6" id="KW-0479">Metal-binding</keyword>
<comment type="similarity">
    <text evidence="6">Belongs to the zinc-containing alcohol dehydrogenase family.</text>
</comment>
<dbReference type="SUPFAM" id="SSF50129">
    <property type="entry name" value="GroES-like"/>
    <property type="match status" value="2"/>
</dbReference>
<dbReference type="GO" id="GO:0051903">
    <property type="term" value="F:S-(hydroxymethyl)glutathione dehydrogenase [NAD(P)+] activity"/>
    <property type="evidence" value="ECO:0007669"/>
    <property type="project" value="UniProtKB-EC"/>
</dbReference>
<dbReference type="Gene3D" id="3.40.50.720">
    <property type="entry name" value="NAD(P)-binding Rossmann-like Domain"/>
    <property type="match status" value="1"/>
</dbReference>
<dbReference type="PROSITE" id="PS00059">
    <property type="entry name" value="ADH_ZINC"/>
    <property type="match status" value="1"/>
</dbReference>
<evidence type="ECO:0000259" key="7">
    <source>
        <dbReference type="SMART" id="SM00829"/>
    </source>
</evidence>
<dbReference type="AlphaFoldDB" id="A0A841HG06"/>
<evidence type="ECO:0000256" key="1">
    <source>
        <dbReference type="ARBA" id="ARBA00001947"/>
    </source>
</evidence>
<dbReference type="EMBL" id="JACHHZ010000001">
    <property type="protein sequence ID" value="MBB6091379.1"/>
    <property type="molecule type" value="Genomic_DNA"/>
</dbReference>
<dbReference type="EC" id="1.1.1.284" evidence="8"/>
<dbReference type="GO" id="GO:0046294">
    <property type="term" value="P:formaldehyde catabolic process"/>
    <property type="evidence" value="ECO:0007669"/>
    <property type="project" value="TreeGrafter"/>
</dbReference>
<dbReference type="Pfam" id="PF00107">
    <property type="entry name" value="ADH_zinc_N"/>
    <property type="match status" value="1"/>
</dbReference>
<evidence type="ECO:0000256" key="2">
    <source>
        <dbReference type="ARBA" id="ARBA00022723"/>
    </source>
</evidence>
<evidence type="ECO:0000313" key="9">
    <source>
        <dbReference type="Proteomes" id="UP000588068"/>
    </source>
</evidence>
<keyword evidence="4 8" id="KW-0560">Oxidoreductase</keyword>
<sequence>MPLNVRAAIVHAPNEPFAIETVQLEGPREGEVLIHVKATGLCHSDLHVYEGKVPWQFPALLGHEAAGVVVEVGPGVTKFKPGDHVIPFLIPQCGKCNYCASNKTNLCVEAFARLRPRESRFSLDGKPVTQLWGLGTFADYTVLPIDTIAKVRDDAPFDPICYIGCGATTGIGAALFAAKIEAGDSVIVFGLGGIGLNVVQGAKLAGAKTIIGVDMNPAKEQIARQFGATEFVNPKQVEKIVPHLLKLTGGGADYTFECIGIPQVMRQAFECTNPAWGKSYVIGVAPQGSEVNAIPGMLMMGRHWTGCYMGGARVSRLPEIVDWYVEGKIHLDPLVTHRLPLERIGEGFRMMQTGESIRTVVVM</sequence>
<evidence type="ECO:0000256" key="6">
    <source>
        <dbReference type="RuleBase" id="RU361277"/>
    </source>
</evidence>
<dbReference type="PANTHER" id="PTHR43880:SF12">
    <property type="entry name" value="ALCOHOL DEHYDROGENASE CLASS-3"/>
    <property type="match status" value="1"/>
</dbReference>
<dbReference type="SMART" id="SM00829">
    <property type="entry name" value="PKS_ER"/>
    <property type="match status" value="1"/>
</dbReference>
<dbReference type="FunFam" id="3.40.50.720:FF:000003">
    <property type="entry name" value="S-(hydroxymethyl)glutathione dehydrogenase"/>
    <property type="match status" value="1"/>
</dbReference>